<proteinExistence type="predicted"/>
<evidence type="ECO:0000256" key="1">
    <source>
        <dbReference type="ARBA" id="ARBA00004370"/>
    </source>
</evidence>
<dbReference type="Gene3D" id="3.30.1330.60">
    <property type="entry name" value="OmpA-like domain"/>
    <property type="match status" value="1"/>
</dbReference>
<keyword evidence="2 3" id="KW-0472">Membrane</keyword>
<comment type="caution">
    <text evidence="5">The sequence shown here is derived from an EMBL/GenBank/DDBJ whole genome shotgun (WGS) entry which is preliminary data.</text>
</comment>
<dbReference type="CDD" id="cd07185">
    <property type="entry name" value="OmpA_C-like"/>
    <property type="match status" value="1"/>
</dbReference>
<comment type="subcellular location">
    <subcellularLocation>
        <location evidence="1">Membrane</location>
    </subcellularLocation>
</comment>
<dbReference type="InterPro" id="IPR036737">
    <property type="entry name" value="OmpA-like_sf"/>
</dbReference>
<dbReference type="InterPro" id="IPR006665">
    <property type="entry name" value="OmpA-like"/>
</dbReference>
<dbReference type="EMBL" id="JABRWJ010000009">
    <property type="protein sequence ID" value="NRF70600.1"/>
    <property type="molecule type" value="Genomic_DNA"/>
</dbReference>
<feature type="domain" description="OmpA-like" evidence="4">
    <location>
        <begin position="38"/>
        <end position="164"/>
    </location>
</feature>
<evidence type="ECO:0000313" key="6">
    <source>
        <dbReference type="Proteomes" id="UP000737171"/>
    </source>
</evidence>
<dbReference type="InterPro" id="IPR006664">
    <property type="entry name" value="OMP_bac"/>
</dbReference>
<reference evidence="5 6" key="1">
    <citation type="submission" date="2020-05" db="EMBL/GenBank/DDBJ databases">
        <title>Aquincola sp. isolate from soil.</title>
        <authorList>
            <person name="Han J."/>
            <person name="Kim D.-U."/>
        </authorList>
    </citation>
    <scope>NUCLEOTIDE SEQUENCE [LARGE SCALE GENOMIC DNA]</scope>
    <source>
        <strain evidence="5 6">S2</strain>
    </source>
</reference>
<dbReference type="RefSeq" id="WP_173130078.1">
    <property type="nucleotide sequence ID" value="NZ_JABRWJ010000009.1"/>
</dbReference>
<dbReference type="Proteomes" id="UP000737171">
    <property type="component" value="Unassembled WGS sequence"/>
</dbReference>
<name>A0ABX2EPY4_9BURK</name>
<evidence type="ECO:0000313" key="5">
    <source>
        <dbReference type="EMBL" id="NRF70600.1"/>
    </source>
</evidence>
<gene>
    <name evidence="5" type="ORF">HLB44_26705</name>
</gene>
<accession>A0ABX2EPY4</accession>
<dbReference type="PROSITE" id="PS51123">
    <property type="entry name" value="OMPA_2"/>
    <property type="match status" value="1"/>
</dbReference>
<evidence type="ECO:0000259" key="4">
    <source>
        <dbReference type="PROSITE" id="PS51123"/>
    </source>
</evidence>
<evidence type="ECO:0000256" key="2">
    <source>
        <dbReference type="ARBA" id="ARBA00023136"/>
    </source>
</evidence>
<dbReference type="SUPFAM" id="SSF103088">
    <property type="entry name" value="OmpA-like"/>
    <property type="match status" value="1"/>
</dbReference>
<keyword evidence="6" id="KW-1185">Reference proteome</keyword>
<sequence>MSGGVSGTHTLHVDHLLRAGPTTEDKHNTYRMALVPLACWHIKDVRFEFESSFVLPDAADEMQMLAKLRAEHPGAPISVFGHADPVGNDKYNKELSGRRAIAVYAMLIRREAMWEELYKKPHSMGGDVWGQKSIHRMQDALGHPHSTVGSSLDRAILFRAYMDLVCGELVLTPGDFLAQGADADGKGDYQGCGEFNPLLVFSQKETAQLQQNPPKRNAENAPNRRVLAYLFRPGSVVSPGKWPCPTAKEGTEGCVKRLWSDEKTRRNPSADRREFEETHNTFGCRFYHRIAVESPCERAKAVVFFIKDLRFEPEKAFCGDKVKLLATTNLPDGVVVRFQLKAKQGSSTLKPLDVMPAGGQLSHEFEVKDVDFKNGSSFFDKVEIDATLDPASPAKALVDPGSKSLTVEALLDAPDEEFSEHRTWSGFGNDSKFLMKIEKFRAKVHPEFKIMKVFGAYMVDLNSFSITGTATNGPSRSGWRWARVTGSNTFMPDQYHDGTTWKALPAGFKAAADANSVIYTAVGLIKKGTQFFPQQSATGGGPFPTTFADYNFDDPTLVAKRAKWVKVTHDKWSGVFQLRRKDCHSGNAVRCCRYDVDVDVKLTKVEVDGPDVIGVGRETFRSNAGVFFMGDPRDTLLAHEAGHHMDNPDEYKGGAVDPGLSGDGAVAGIDNDSIMGRDHTKVKKRHYHAFPDLMKKKSIKNKYGRDYDYLVVDKV</sequence>
<organism evidence="5 6">
    <name type="scientific">Pseudaquabacterium terrae</name>
    <dbReference type="NCBI Taxonomy" id="2732868"/>
    <lineage>
        <taxon>Bacteria</taxon>
        <taxon>Pseudomonadati</taxon>
        <taxon>Pseudomonadota</taxon>
        <taxon>Betaproteobacteria</taxon>
        <taxon>Burkholderiales</taxon>
        <taxon>Sphaerotilaceae</taxon>
        <taxon>Pseudaquabacterium</taxon>
    </lineage>
</organism>
<dbReference type="Pfam" id="PF00691">
    <property type="entry name" value="OmpA"/>
    <property type="match status" value="1"/>
</dbReference>
<protein>
    <submittedName>
        <fullName evidence="5">OmpA family protein</fullName>
    </submittedName>
</protein>
<dbReference type="PRINTS" id="PR01021">
    <property type="entry name" value="OMPADOMAIN"/>
</dbReference>
<evidence type="ECO:0000256" key="3">
    <source>
        <dbReference type="PROSITE-ProRule" id="PRU00473"/>
    </source>
</evidence>